<evidence type="ECO:0000256" key="1">
    <source>
        <dbReference type="ARBA" id="ARBA00010948"/>
    </source>
</evidence>
<accession>A0A914HKU6</accession>
<evidence type="ECO:0000256" key="2">
    <source>
        <dbReference type="ARBA" id="ARBA00023006"/>
    </source>
</evidence>
<feature type="compositionally biased region" description="Basic and acidic residues" evidence="4">
    <location>
        <begin position="109"/>
        <end position="124"/>
    </location>
</feature>
<dbReference type="InterPro" id="IPR058750">
    <property type="entry name" value="TPR_Epg5"/>
</dbReference>
<evidence type="ECO:0000256" key="4">
    <source>
        <dbReference type="SAM" id="MobiDB-lite"/>
    </source>
</evidence>
<keyword evidence="7" id="KW-1185">Reference proteome</keyword>
<dbReference type="Pfam" id="PF26573">
    <property type="entry name" value="TPR_Epg5_2"/>
    <property type="match status" value="1"/>
</dbReference>
<evidence type="ECO:0000259" key="6">
    <source>
        <dbReference type="Pfam" id="PF26573"/>
    </source>
</evidence>
<dbReference type="InterPro" id="IPR059030">
    <property type="entry name" value="TPR_Epg5_mid"/>
</dbReference>
<dbReference type="Proteomes" id="UP000887572">
    <property type="component" value="Unplaced"/>
</dbReference>
<evidence type="ECO:0000313" key="7">
    <source>
        <dbReference type="Proteomes" id="UP000887572"/>
    </source>
</evidence>
<feature type="coiled-coil region" evidence="3">
    <location>
        <begin position="1534"/>
        <end position="1562"/>
    </location>
</feature>
<feature type="domain" description="Epg5-like central TPR repeats" evidence="5">
    <location>
        <begin position="1647"/>
        <end position="2044"/>
    </location>
</feature>
<feature type="region of interest" description="Disordered" evidence="4">
    <location>
        <begin position="42"/>
        <end position="68"/>
    </location>
</feature>
<dbReference type="Pfam" id="PF26103">
    <property type="entry name" value="TPR_Epg5"/>
    <property type="match status" value="1"/>
</dbReference>
<dbReference type="InterPro" id="IPR051436">
    <property type="entry name" value="Autophagy-related_EPG5"/>
</dbReference>
<reference evidence="8" key="1">
    <citation type="submission" date="2022-11" db="UniProtKB">
        <authorList>
            <consortium name="WormBaseParasite"/>
        </authorList>
    </citation>
    <scope>IDENTIFICATION</scope>
</reference>
<dbReference type="PANTHER" id="PTHR31139">
    <property type="entry name" value="ECTOPIC P GRANULES PROTEIN 5 HOMOLOG"/>
    <property type="match status" value="1"/>
</dbReference>
<comment type="similarity">
    <text evidence="1">Belongs to the EPG5 family.</text>
</comment>
<feature type="region of interest" description="Disordered" evidence="4">
    <location>
        <begin position="109"/>
        <end position="140"/>
    </location>
</feature>
<name>A0A914HKU6_GLORO</name>
<keyword evidence="2" id="KW-0072">Autophagy</keyword>
<feature type="domain" description="Epg5-like TPR" evidence="6">
    <location>
        <begin position="1172"/>
        <end position="1368"/>
    </location>
</feature>
<evidence type="ECO:0000256" key="3">
    <source>
        <dbReference type="SAM" id="Coils"/>
    </source>
</evidence>
<keyword evidence="3" id="KW-0175">Coiled coil</keyword>
<organism evidence="7 8">
    <name type="scientific">Globodera rostochiensis</name>
    <name type="common">Golden nematode worm</name>
    <name type="synonym">Heterodera rostochiensis</name>
    <dbReference type="NCBI Taxonomy" id="31243"/>
    <lineage>
        <taxon>Eukaryota</taxon>
        <taxon>Metazoa</taxon>
        <taxon>Ecdysozoa</taxon>
        <taxon>Nematoda</taxon>
        <taxon>Chromadorea</taxon>
        <taxon>Rhabditida</taxon>
        <taxon>Tylenchina</taxon>
        <taxon>Tylenchomorpha</taxon>
        <taxon>Tylenchoidea</taxon>
        <taxon>Heteroderidae</taxon>
        <taxon>Heteroderinae</taxon>
        <taxon>Globodera</taxon>
    </lineage>
</organism>
<dbReference type="PANTHER" id="PTHR31139:SF4">
    <property type="entry name" value="ECTOPIC P GRANULES PROTEIN 5 HOMOLOG"/>
    <property type="match status" value="1"/>
</dbReference>
<evidence type="ECO:0000259" key="5">
    <source>
        <dbReference type="Pfam" id="PF26103"/>
    </source>
</evidence>
<proteinExistence type="inferred from homology"/>
<sequence>MEAVRAKKKAVVLKKETVEGPIPEAPTLVDLLLINDPAVAQQGSTKSSDLDPPCATAETGLTTNAGGDVAEEMDDRNLNSDVVLEAETSIGVELLMDVKKIDVENRRKEAEETGEMGEKCKENVRPPQNDVALTSSSSSKHEKLPAPIASIYPSLSTSTQSVDLRQIPRICVDAEPTLNVPHLYPSLVAKEAAAPSRAELMASATNEAELLSEQQLLEYYQNEQLEFVDDFVDVFVEQEIEPRNSLYELLSAYKDVCERVQNSRDLKTTTVEQLHTVNNDVWTVTEQRVVHRGKCGCERNASGESSYKVAQMHAEKLVVLKEAMDTLSECELEAGGFCGEVRSRAIALQIQWNIVAIGARFFTEHQLQLNSQAMLLANSSSLPSKPSRKALRGALSDLFYFLRFPMLPNRFRESVISWINELGSVLLKACTGDDQCFLLCHLLRCPSPIGPWGVALVQTFIDVPSLDQRRAMDNFVALLSLLMRNIEKREQFLVRVAKFYAGEDAWNLISEDGDSDCSNLADLTESDLVGLLSQFPIRPLLNMAFRHFTLLHHGHRLLTLYSLVAFVLILLKLLDEGLQTYAIHKNLSKTIADNISKIVHLFCAYWELVRGELSAPDCSLVQNEVNRIVLQAVYYIVAKKSDGIRQFLVEFPYATVSECCRLRCQLLLRSPPTRQAPTVTALYAIPEPELVQRVKNSGCFMDNIGSVNRASDELTYTVSTLAAIVSRSELELHHFVIELIDICFLNENLRENFYKVGSEAMAVLIERNPSLLGAVLLYIDRHVDHLDQYAVNILANVPLHICTVSAGDISDRLGKWLISRPVDDPASAIARKVLSALNWGCCNSSDPSPPSLHKSSSFDTVRDGPTSSSHGLWLPVEVHDLCAETLVKAHIAQCKQRNNLIAKSVNKAARLALKCPDMEQHFDKFCWDVLLRLKITERPNSSTPPNDLTAFYVFCVQKCLSSSNAFIETGLPYFQELVNASCLKAAVVLLVRLVHAFPSLSRIQIFIANPTFCEVVERLLHADESAYAIQLLIGADKFPGPLLSLMAGGIIHQISVDATQFEQRKQLAQAWLRILTCQKKTYEWNSDKFVLYLLGCVAKSCHLFDPQGAFGMVDFLRDLYKAQYQAWRDAARGPLSWFSSSMVPPALIASNQFLISPWATLMLLRAEQDVLAPFNFSLGAALAKHPNRNLDEALKKTCSRCSLQVPVDRLPFYRWAQFCCDTGSSTNIKGQPPHSVFPLALQQLAIAMFSRIHFEGRLYCPGWRFLHCKQADKLFNELRTQVLLRMEAKHSDASSSTTGDNGNVVDVGDAPPAVAPAHGHVLFGAVRHWLGAEQCFQPEMAQYGHLPMDYLLQMIIAGSNHIWAEFVDVERLKREQSVRTRLFDQICHLADRHPSPSSSPRNSPQLQHQRPFPQYANLTQLFSALDQQQGETVPFPQVPIHRNLPTVDRVGEPADVASRQILAKFGVYLDELNKTANAFLATREFVDGHNVKYAEQFMALYKESRQQLQILLHCGNILTARCPKPSVVEMAVTMSDYDQEVANKMNENRREREEELAKLLARSDALAITSARLEHICTQLNNLVSSGTSGEKSSALSLFSTQLFHIGNKLFYRLCASVQGDLLLFPAGMDAYETCLRRLGSAFIARNPAEQLNLMRVVLADNPLNHLLVDFFTPHCVQPPELLAQLYAELSASVRQTGTSLAALALLRRLDIKHAGRQLPPNQFRALMPVMFENLASVTGGSLLSTTPLRDLCMDHFVHAMFHRFPHNIVDALRLVLSGCDKQCVPPSLFVEIAKRLQVDTVLNEDHHHVNNHRLSIPSGANNDGIELGTEKARECFEVISSQLSTSRRELTGRLFTMWAPYLERVCALSDFFLRIYVNGIFRADASTATMESELAKAFRNAQNCYAPLLEPVPISNLPPWSANDVHLATGVLDRFIRHLLWLPYTLYIPPGSETPEALFWHYFSTRLVGDELRIGAQSTGSGLKHIYVVYENKLSSLNWARFWPTLIDLDRMDKLLLLPATGKGQNGELLAQLLAHIVVRLPWAQIVHQYQEGFQPEQARREFHSLLLAIFGKCVLRREHYTRSQASMCSLLKMLHDNCVWSFTKVEAVERNGLDDAQQCWQSIWRQACHFSTLPVPIPANMSHSELAIPRKRTIYIKTQLRFLFRPSSQIVERAEQLRHYGELLDRANFVLISAADKADYLDLAKEFVSVWAYYIFQQQVLGVFSANIKKCRAVVEALHVKLLEWLGAHPDSPLVLLLASTAMTALQYTPKDVQCQFGFGLLDACVGTYFKKNSVGQWHEISQWVRLPEDAKELIFTIPRSDSPGTEPHFLSLNAHLIREMAALGSPSDELKLVKKLGEFLASIKPKYMSINNNEPAFLLCADKWLRMCIRMFTNSDNNSASVSLAQAHEQLEALLSWLHRVHAEEGKGAVSFFSMVTSRLGRRTAFSTKLQLFTAVLYLFIVQQQTNQAQPPRLKPGQHVLNGRGGAFRDLQQHKARPAEYSLTDAPELFRRLAQQLYPGEPVVTQRQFERSIKLPIVYFQTLIDL</sequence>
<dbReference type="GO" id="GO:0005737">
    <property type="term" value="C:cytoplasm"/>
    <property type="evidence" value="ECO:0007669"/>
    <property type="project" value="TreeGrafter"/>
</dbReference>
<dbReference type="WBParaSite" id="Gr19_v10_g178.t1">
    <property type="protein sequence ID" value="Gr19_v10_g178.t1"/>
    <property type="gene ID" value="Gr19_v10_g178"/>
</dbReference>
<evidence type="ECO:0000313" key="8">
    <source>
        <dbReference type="WBParaSite" id="Gr19_v10_g178.t1"/>
    </source>
</evidence>
<protein>
    <submittedName>
        <fullName evidence="8">Ectopic P granules protein 5 homolog</fullName>
    </submittedName>
</protein>
<dbReference type="GO" id="GO:0097352">
    <property type="term" value="P:autophagosome maturation"/>
    <property type="evidence" value="ECO:0007669"/>
    <property type="project" value="TreeGrafter"/>
</dbReference>